<protein>
    <submittedName>
        <fullName evidence="1">Uncharacterized protein</fullName>
    </submittedName>
</protein>
<evidence type="ECO:0000313" key="2">
    <source>
        <dbReference type="Proteomes" id="UP000032142"/>
    </source>
</evidence>
<sequence>MNSYTFLKYYTKNI</sequence>
<comment type="caution">
    <text evidence="1">The sequence shown here is derived from an EMBL/GenBank/DDBJ whole genome shotgun (WGS) entry which is preliminary data.</text>
</comment>
<reference evidence="2" key="1">
    <citation type="submission" date="2014-09" db="EMBL/GenBank/DDBJ databases">
        <authorList>
            <person name="Mudge J."/>
            <person name="Ramaraj T."/>
            <person name="Lindquist I.E."/>
            <person name="Bharti A.K."/>
            <person name="Sundararajan A."/>
            <person name="Cameron C.T."/>
            <person name="Woodward J.E."/>
            <person name="May G.D."/>
            <person name="Brubaker C."/>
            <person name="Broadhvest J."/>
            <person name="Wilkins T.A."/>
        </authorList>
    </citation>
    <scope>NUCLEOTIDE SEQUENCE</scope>
    <source>
        <strain evidence="2">cv. AKA8401</strain>
    </source>
</reference>
<organism evidence="1 2">
    <name type="scientific">Gossypium arboreum</name>
    <name type="common">Tree cotton</name>
    <name type="synonym">Gossypium nanking</name>
    <dbReference type="NCBI Taxonomy" id="29729"/>
    <lineage>
        <taxon>Eukaryota</taxon>
        <taxon>Viridiplantae</taxon>
        <taxon>Streptophyta</taxon>
        <taxon>Embryophyta</taxon>
        <taxon>Tracheophyta</taxon>
        <taxon>Spermatophyta</taxon>
        <taxon>Magnoliopsida</taxon>
        <taxon>eudicotyledons</taxon>
        <taxon>Gunneridae</taxon>
        <taxon>Pentapetalae</taxon>
        <taxon>rosids</taxon>
        <taxon>malvids</taxon>
        <taxon>Malvales</taxon>
        <taxon>Malvaceae</taxon>
        <taxon>Malvoideae</taxon>
        <taxon>Gossypium</taxon>
    </lineage>
</organism>
<name>A0A0B0MIQ4_GOSAR</name>
<proteinExistence type="predicted"/>
<gene>
    <name evidence="1" type="ORF">F383_26156</name>
</gene>
<dbReference type="EMBL" id="JRRC01236618">
    <property type="protein sequence ID" value="KHG02053.1"/>
    <property type="molecule type" value="Genomic_DNA"/>
</dbReference>
<dbReference type="Proteomes" id="UP000032142">
    <property type="component" value="Unassembled WGS sequence"/>
</dbReference>
<keyword evidence="2" id="KW-1185">Reference proteome</keyword>
<accession>A0A0B0MIQ4</accession>
<evidence type="ECO:0000313" key="1">
    <source>
        <dbReference type="EMBL" id="KHG02053.1"/>
    </source>
</evidence>